<feature type="domain" description="ABC transmembrane type-1" evidence="8">
    <location>
        <begin position="79"/>
        <end position="292"/>
    </location>
</feature>
<dbReference type="Gene3D" id="1.10.3720.10">
    <property type="entry name" value="MetI-like"/>
    <property type="match status" value="1"/>
</dbReference>
<dbReference type="Pfam" id="PF00528">
    <property type="entry name" value="BPD_transp_1"/>
    <property type="match status" value="1"/>
</dbReference>
<evidence type="ECO:0000256" key="7">
    <source>
        <dbReference type="RuleBase" id="RU363032"/>
    </source>
</evidence>
<feature type="transmembrane region" description="Helical" evidence="7">
    <location>
        <begin position="220"/>
        <end position="239"/>
    </location>
</feature>
<dbReference type="RefSeq" id="WP_093054400.1">
    <property type="nucleotide sequence ID" value="NZ_FOGT01000015.1"/>
</dbReference>
<dbReference type="SUPFAM" id="SSF160964">
    <property type="entry name" value="MalF N-terminal region-like"/>
    <property type="match status" value="1"/>
</dbReference>
<feature type="transmembrane region" description="Helical" evidence="7">
    <location>
        <begin position="271"/>
        <end position="291"/>
    </location>
</feature>
<evidence type="ECO:0000259" key="8">
    <source>
        <dbReference type="PROSITE" id="PS50928"/>
    </source>
</evidence>
<dbReference type="STRING" id="1601833.SAMN05518684_11554"/>
<keyword evidence="4 7" id="KW-0812">Transmembrane</keyword>
<keyword evidence="3" id="KW-1003">Cell membrane</keyword>
<evidence type="ECO:0000256" key="3">
    <source>
        <dbReference type="ARBA" id="ARBA00022475"/>
    </source>
</evidence>
<dbReference type="PROSITE" id="PS50928">
    <property type="entry name" value="ABC_TM1"/>
    <property type="match status" value="1"/>
</dbReference>
<dbReference type="InterPro" id="IPR035906">
    <property type="entry name" value="MetI-like_sf"/>
</dbReference>
<dbReference type="GO" id="GO:0055085">
    <property type="term" value="P:transmembrane transport"/>
    <property type="evidence" value="ECO:0007669"/>
    <property type="project" value="InterPro"/>
</dbReference>
<dbReference type="InterPro" id="IPR051393">
    <property type="entry name" value="ABC_transporter_permease"/>
</dbReference>
<evidence type="ECO:0000256" key="2">
    <source>
        <dbReference type="ARBA" id="ARBA00022448"/>
    </source>
</evidence>
<keyword evidence="10" id="KW-1185">Reference proteome</keyword>
<comment type="subcellular location">
    <subcellularLocation>
        <location evidence="1 7">Cell membrane</location>
        <topology evidence="1 7">Multi-pass membrane protein</topology>
    </subcellularLocation>
</comment>
<keyword evidence="6 7" id="KW-0472">Membrane</keyword>
<feature type="transmembrane region" description="Helical" evidence="7">
    <location>
        <begin position="117"/>
        <end position="138"/>
    </location>
</feature>
<feature type="transmembrane region" description="Helical" evidence="7">
    <location>
        <begin position="21"/>
        <end position="43"/>
    </location>
</feature>
<dbReference type="GO" id="GO:0005886">
    <property type="term" value="C:plasma membrane"/>
    <property type="evidence" value="ECO:0007669"/>
    <property type="project" value="UniProtKB-SubCell"/>
</dbReference>
<feature type="transmembrane region" description="Helical" evidence="7">
    <location>
        <begin position="83"/>
        <end position="105"/>
    </location>
</feature>
<dbReference type="AlphaFoldDB" id="A0A1H9W9A8"/>
<name>A0A1H9W9A8_9BACI</name>
<dbReference type="InterPro" id="IPR000515">
    <property type="entry name" value="MetI-like"/>
</dbReference>
<gene>
    <name evidence="9" type="ORF">SAMN05518684_11554</name>
</gene>
<sequence length="301" mass="33753">MNQSTAESKKKSKRKFITPKTAPYIFIAPAVILFIIFTVYPVVQSLILSFQTSSGGVSTFAGLDNYRRLFNDPLFYKALGNTFTILIIQVPIMLTIAVLLAVLMNSALLKMRAFFRIAFFMPAITALVAYAIVFMIMLDENYGLVNYALSLVGIDPIAWLNDPFWAKVSLIVAVTWRWTGYNMVIFLAGLQNISNDLYEAASIDGAGKIRQFFSITLPQLKPIFLFTFVLSTIGTLQLFDEPFILTGGGPNNSTLTISLYLYINGFRYFDFNYASAIAYILVIIIALLSWFQMKVVGDKDD</sequence>
<keyword evidence="5 7" id="KW-1133">Transmembrane helix</keyword>
<evidence type="ECO:0000313" key="10">
    <source>
        <dbReference type="Proteomes" id="UP000198571"/>
    </source>
</evidence>
<evidence type="ECO:0000313" key="9">
    <source>
        <dbReference type="EMBL" id="SES30478.1"/>
    </source>
</evidence>
<dbReference type="PANTHER" id="PTHR30193:SF37">
    <property type="entry name" value="INNER MEMBRANE ABC TRANSPORTER PERMEASE PROTEIN YCJO"/>
    <property type="match status" value="1"/>
</dbReference>
<protein>
    <submittedName>
        <fullName evidence="9">Lactose/L-arabinose transport system permease protein</fullName>
    </submittedName>
</protein>
<organism evidence="9 10">
    <name type="scientific">Salipaludibacillus aurantiacus</name>
    <dbReference type="NCBI Taxonomy" id="1601833"/>
    <lineage>
        <taxon>Bacteria</taxon>
        <taxon>Bacillati</taxon>
        <taxon>Bacillota</taxon>
        <taxon>Bacilli</taxon>
        <taxon>Bacillales</taxon>
        <taxon>Bacillaceae</taxon>
    </lineage>
</organism>
<dbReference type="OrthoDB" id="9785347at2"/>
<accession>A0A1H9W9A8</accession>
<evidence type="ECO:0000256" key="1">
    <source>
        <dbReference type="ARBA" id="ARBA00004651"/>
    </source>
</evidence>
<dbReference type="CDD" id="cd06261">
    <property type="entry name" value="TM_PBP2"/>
    <property type="match status" value="1"/>
</dbReference>
<proteinExistence type="inferred from homology"/>
<evidence type="ECO:0000256" key="4">
    <source>
        <dbReference type="ARBA" id="ARBA00022692"/>
    </source>
</evidence>
<comment type="similarity">
    <text evidence="7">Belongs to the binding-protein-dependent transport system permease family.</text>
</comment>
<dbReference type="EMBL" id="FOGT01000015">
    <property type="protein sequence ID" value="SES30478.1"/>
    <property type="molecule type" value="Genomic_DNA"/>
</dbReference>
<dbReference type="Proteomes" id="UP000198571">
    <property type="component" value="Unassembled WGS sequence"/>
</dbReference>
<dbReference type="PANTHER" id="PTHR30193">
    <property type="entry name" value="ABC TRANSPORTER PERMEASE PROTEIN"/>
    <property type="match status" value="1"/>
</dbReference>
<dbReference type="SUPFAM" id="SSF161098">
    <property type="entry name" value="MetI-like"/>
    <property type="match status" value="1"/>
</dbReference>
<keyword evidence="2 7" id="KW-0813">Transport</keyword>
<evidence type="ECO:0000256" key="5">
    <source>
        <dbReference type="ARBA" id="ARBA00022989"/>
    </source>
</evidence>
<evidence type="ECO:0000256" key="6">
    <source>
        <dbReference type="ARBA" id="ARBA00023136"/>
    </source>
</evidence>
<reference evidence="10" key="1">
    <citation type="submission" date="2016-10" db="EMBL/GenBank/DDBJ databases">
        <authorList>
            <person name="Varghese N."/>
            <person name="Submissions S."/>
        </authorList>
    </citation>
    <scope>NUCLEOTIDE SEQUENCE [LARGE SCALE GENOMIC DNA]</scope>
    <source>
        <strain evidence="10">S9</strain>
    </source>
</reference>